<organism evidence="1">
    <name type="scientific">Arion vulgaris</name>
    <dbReference type="NCBI Taxonomy" id="1028688"/>
    <lineage>
        <taxon>Eukaryota</taxon>
        <taxon>Metazoa</taxon>
        <taxon>Spiralia</taxon>
        <taxon>Lophotrochozoa</taxon>
        <taxon>Mollusca</taxon>
        <taxon>Gastropoda</taxon>
        <taxon>Heterobranchia</taxon>
        <taxon>Euthyneura</taxon>
        <taxon>Panpulmonata</taxon>
        <taxon>Eupulmonata</taxon>
        <taxon>Stylommatophora</taxon>
        <taxon>Helicina</taxon>
        <taxon>Arionoidea</taxon>
        <taxon>Arionidae</taxon>
        <taxon>Arion</taxon>
    </lineage>
</organism>
<dbReference type="EMBL" id="HACG01051538">
    <property type="protein sequence ID" value="CEK98409.1"/>
    <property type="molecule type" value="Transcribed_RNA"/>
</dbReference>
<feature type="non-terminal residue" evidence="1">
    <location>
        <position position="74"/>
    </location>
</feature>
<name>A0A0B7BYX6_9EUPU</name>
<reference evidence="1" key="1">
    <citation type="submission" date="2014-12" db="EMBL/GenBank/DDBJ databases">
        <title>Insight into the proteome of Arion vulgaris.</title>
        <authorList>
            <person name="Aradska J."/>
            <person name="Bulat T."/>
            <person name="Smidak R."/>
            <person name="Sarate P."/>
            <person name="Gangsoo J."/>
            <person name="Sialana F."/>
            <person name="Bilban M."/>
            <person name="Lubec G."/>
        </authorList>
    </citation>
    <scope>NUCLEOTIDE SEQUENCE</scope>
    <source>
        <tissue evidence="1">Skin</tissue>
    </source>
</reference>
<gene>
    <name evidence="1" type="primary">ORF218640</name>
</gene>
<proteinExistence type="predicted"/>
<sequence>KYDLVQGKENIGVDGISEKVLKLEDDSESNKYLEFLKVANWNSNYEQLCGCYGKPMYCGKCTTGTKKMQFHKSG</sequence>
<evidence type="ECO:0000313" key="1">
    <source>
        <dbReference type="EMBL" id="CEK98409.1"/>
    </source>
</evidence>
<dbReference type="AlphaFoldDB" id="A0A0B7BYX6"/>
<protein>
    <submittedName>
        <fullName evidence="1">Uncharacterized protein</fullName>
    </submittedName>
</protein>
<accession>A0A0B7BYX6</accession>
<feature type="non-terminal residue" evidence="1">
    <location>
        <position position="1"/>
    </location>
</feature>